<proteinExistence type="evidence at transcript level"/>
<organism evidence="13">
    <name type="scientific">Bothrops atrox</name>
    <name type="common">Barba amarilla</name>
    <name type="synonym">Fer-de-lance</name>
    <dbReference type="NCBI Taxonomy" id="8725"/>
    <lineage>
        <taxon>Eukaryota</taxon>
        <taxon>Metazoa</taxon>
        <taxon>Chordata</taxon>
        <taxon>Craniata</taxon>
        <taxon>Vertebrata</taxon>
        <taxon>Euteleostomi</taxon>
        <taxon>Lepidosauria</taxon>
        <taxon>Squamata</taxon>
        <taxon>Bifurcata</taxon>
        <taxon>Unidentata</taxon>
        <taxon>Episquamata</taxon>
        <taxon>Toxicofera</taxon>
        <taxon>Serpentes</taxon>
        <taxon>Colubroidea</taxon>
        <taxon>Viperidae</taxon>
        <taxon>Crotalinae</taxon>
        <taxon>Bothrops</taxon>
    </lineage>
</organism>
<dbReference type="GO" id="GO:0004252">
    <property type="term" value="F:serine-type endopeptidase activity"/>
    <property type="evidence" value="ECO:0007669"/>
    <property type="project" value="InterPro"/>
</dbReference>
<keyword evidence="6" id="KW-0645">Protease</keyword>
<keyword evidence="5" id="KW-0800">Toxin</keyword>
<evidence type="ECO:0000256" key="4">
    <source>
        <dbReference type="ARBA" id="ARBA00022525"/>
    </source>
</evidence>
<dbReference type="FunFam" id="2.40.10.10:FF:000010">
    <property type="entry name" value="Kallikrein related peptidase 11"/>
    <property type="match status" value="1"/>
</dbReference>
<evidence type="ECO:0000256" key="6">
    <source>
        <dbReference type="ARBA" id="ARBA00022670"/>
    </source>
</evidence>
<dbReference type="Gene3D" id="2.40.10.10">
    <property type="entry name" value="Trypsin-like serine proteases"/>
    <property type="match status" value="2"/>
</dbReference>
<evidence type="ECO:0000256" key="10">
    <source>
        <dbReference type="ARBA" id="ARBA00023240"/>
    </source>
</evidence>
<dbReference type="CDD" id="cd00190">
    <property type="entry name" value="Tryp_SPc"/>
    <property type="match status" value="1"/>
</dbReference>
<keyword evidence="8" id="KW-0720">Serine protease</keyword>
<dbReference type="SUPFAM" id="SSF50494">
    <property type="entry name" value="Trypsin-like serine proteases"/>
    <property type="match status" value="1"/>
</dbReference>
<dbReference type="PROSITE" id="PS50240">
    <property type="entry name" value="TRYPSIN_DOM"/>
    <property type="match status" value="1"/>
</dbReference>
<dbReference type="SMART" id="SM00020">
    <property type="entry name" value="Tryp_SPc"/>
    <property type="match status" value="1"/>
</dbReference>
<dbReference type="InterPro" id="IPR009003">
    <property type="entry name" value="Peptidase_S1_PA"/>
</dbReference>
<keyword evidence="4" id="KW-0964">Secreted</keyword>
<dbReference type="PANTHER" id="PTHR24271:SF47">
    <property type="entry name" value="KALLIKREIN-1"/>
    <property type="match status" value="1"/>
</dbReference>
<protein>
    <submittedName>
        <fullName evidence="13">BATXSVSP1</fullName>
    </submittedName>
</protein>
<dbReference type="InterPro" id="IPR001314">
    <property type="entry name" value="Peptidase_S1A"/>
</dbReference>
<evidence type="ECO:0000256" key="7">
    <source>
        <dbReference type="ARBA" id="ARBA00022801"/>
    </source>
</evidence>
<keyword evidence="10" id="KW-1199">Hemostasis impairing toxin</keyword>
<keyword evidence="7" id="KW-0378">Hydrolase</keyword>
<dbReference type="EMBL" id="GEDR01000127">
    <property type="protein sequence ID" value="JAV01835.1"/>
    <property type="molecule type" value="mRNA"/>
</dbReference>
<dbReference type="GO" id="GO:0030141">
    <property type="term" value="C:secretory granule"/>
    <property type="evidence" value="ECO:0007669"/>
    <property type="project" value="TreeGrafter"/>
</dbReference>
<comment type="similarity">
    <text evidence="2">Belongs to the peptidase S1 family. Snake venom subfamily.</text>
</comment>
<dbReference type="GO" id="GO:0090729">
    <property type="term" value="F:toxin activity"/>
    <property type="evidence" value="ECO:0007669"/>
    <property type="project" value="UniProtKB-KW"/>
</dbReference>
<dbReference type="Pfam" id="PF00089">
    <property type="entry name" value="Trypsin"/>
    <property type="match status" value="1"/>
</dbReference>
<dbReference type="InterPro" id="IPR001254">
    <property type="entry name" value="Trypsin_dom"/>
</dbReference>
<accession>A0A1L8D620</accession>
<evidence type="ECO:0000256" key="5">
    <source>
        <dbReference type="ARBA" id="ARBA00022656"/>
    </source>
</evidence>
<dbReference type="GO" id="GO:0005576">
    <property type="term" value="C:extracellular region"/>
    <property type="evidence" value="ECO:0007669"/>
    <property type="project" value="UniProtKB-SubCell"/>
</dbReference>
<dbReference type="PRINTS" id="PR00722">
    <property type="entry name" value="CHYMOTRYPSIN"/>
</dbReference>
<feature type="domain" description="Peptidase S1" evidence="12">
    <location>
        <begin position="25"/>
        <end position="248"/>
    </location>
</feature>
<feature type="chain" id="PRO_5013335724" evidence="11">
    <location>
        <begin position="19"/>
        <end position="257"/>
    </location>
</feature>
<evidence type="ECO:0000256" key="9">
    <source>
        <dbReference type="ARBA" id="ARBA00023157"/>
    </source>
</evidence>
<sequence length="257" mass="28653">MVLIRVIANLLILQVSYAQKSSELVIGGDECNRNEHRFLAFLYPGRFFCSGTLINQEWVLTVAQCDMRYMRIYLGIHARSVANDDEEIRYPMEKFKCPNRKRSYIKDKDIMLIRLNRPVRNSAHIAPLSLPSNPPSVGSVCHVMGWGTISASEATYPDVPHCANINLVNDTVCHGAYNGLPVTSRKFCAGVLQGGIDTCWADSGGPLICNGQFQGIVPWRTDTCAKLHEPALYTKVFEYLPWIQSIIAGNTTATCPQ</sequence>
<dbReference type="AlphaFoldDB" id="A0A1L8D620"/>
<evidence type="ECO:0000256" key="11">
    <source>
        <dbReference type="SAM" id="SignalP"/>
    </source>
</evidence>
<evidence type="ECO:0000256" key="3">
    <source>
        <dbReference type="ARBA" id="ARBA00011245"/>
    </source>
</evidence>
<dbReference type="InterPro" id="IPR043504">
    <property type="entry name" value="Peptidase_S1_PA_chymotrypsin"/>
</dbReference>
<comment type="subcellular location">
    <subcellularLocation>
        <location evidence="1">Secreted</location>
    </subcellularLocation>
</comment>
<evidence type="ECO:0000256" key="8">
    <source>
        <dbReference type="ARBA" id="ARBA00022825"/>
    </source>
</evidence>
<keyword evidence="11" id="KW-0732">Signal</keyword>
<evidence type="ECO:0000256" key="2">
    <source>
        <dbReference type="ARBA" id="ARBA00009228"/>
    </source>
</evidence>
<evidence type="ECO:0000313" key="13">
    <source>
        <dbReference type="EMBL" id="JAV01835.1"/>
    </source>
</evidence>
<reference evidence="13" key="1">
    <citation type="submission" date="2015-11" db="EMBL/GenBank/DDBJ databases">
        <title>Transcriptomic analysis of venom glands from five Bothrops atrox snakes.</title>
        <authorList>
            <person name="Amazonas D.R."/>
            <person name="Nishiyama M.Y.Jr."/>
            <person name="Gibbs H.L."/>
            <person name="Rokyta D.R."/>
            <person name="Junqueira-de-Azevedo I.L."/>
            <person name="Moura-da-Silva A.M."/>
        </authorList>
    </citation>
    <scope>NUCLEOTIDE SEQUENCE</scope>
    <source>
        <strain evidence="13">Tapajos National Forest</strain>
        <tissue evidence="13">Venom gland</tissue>
    </source>
</reference>
<keyword evidence="9" id="KW-1015">Disulfide bond</keyword>
<comment type="subunit">
    <text evidence="3">Monomer.</text>
</comment>
<evidence type="ECO:0000259" key="12">
    <source>
        <dbReference type="PROSITE" id="PS50240"/>
    </source>
</evidence>
<feature type="signal peptide" evidence="11">
    <location>
        <begin position="1"/>
        <end position="18"/>
    </location>
</feature>
<dbReference type="GO" id="GO:0006508">
    <property type="term" value="P:proteolysis"/>
    <property type="evidence" value="ECO:0007669"/>
    <property type="project" value="UniProtKB-KW"/>
</dbReference>
<dbReference type="PANTHER" id="PTHR24271">
    <property type="entry name" value="KALLIKREIN-RELATED"/>
    <property type="match status" value="1"/>
</dbReference>
<name>A0A1L8D620_BOTAT</name>
<evidence type="ECO:0000256" key="1">
    <source>
        <dbReference type="ARBA" id="ARBA00004613"/>
    </source>
</evidence>